<name>A0A7R8ZSQ5_9CRUS</name>
<dbReference type="GO" id="GO:0035269">
    <property type="term" value="P:protein O-linked glycosylation via mannose"/>
    <property type="evidence" value="ECO:0007669"/>
    <property type="project" value="TreeGrafter"/>
</dbReference>
<dbReference type="GO" id="GO:0008299">
    <property type="term" value="P:isoprenoid biosynthetic process"/>
    <property type="evidence" value="ECO:0007669"/>
    <property type="project" value="InterPro"/>
</dbReference>
<keyword evidence="3" id="KW-0548">Nucleotidyltransferase</keyword>
<dbReference type="PROSITE" id="PS01295">
    <property type="entry name" value="ISPD"/>
    <property type="match status" value="1"/>
</dbReference>
<proteinExistence type="inferred from homology"/>
<evidence type="ECO:0000256" key="3">
    <source>
        <dbReference type="ARBA" id="ARBA00022695"/>
    </source>
</evidence>
<keyword evidence="2" id="KW-0808">Transferase</keyword>
<dbReference type="Gene3D" id="3.90.550.10">
    <property type="entry name" value="Spore Coat Polysaccharide Biosynthesis Protein SpsA, Chain A"/>
    <property type="match status" value="1"/>
</dbReference>
<dbReference type="PANTHER" id="PTHR43015:SF1">
    <property type="entry name" value="D-RIBITOL-5-PHOSPHATE CYTIDYLYLTRANSFERASE"/>
    <property type="match status" value="1"/>
</dbReference>
<dbReference type="InterPro" id="IPR034683">
    <property type="entry name" value="IspD/TarI"/>
</dbReference>
<dbReference type="InterPro" id="IPR018294">
    <property type="entry name" value="ISPD_synthase_CS"/>
</dbReference>
<dbReference type="EMBL" id="OB662773">
    <property type="protein sequence ID" value="CAD7230549.1"/>
    <property type="molecule type" value="Genomic_DNA"/>
</dbReference>
<dbReference type="PANTHER" id="PTHR43015">
    <property type="entry name" value="D-RIBITOL-5-PHOSPHATE CYTIDYLYLTRANSFERASE"/>
    <property type="match status" value="1"/>
</dbReference>
<dbReference type="Pfam" id="PF01128">
    <property type="entry name" value="IspD"/>
    <property type="match status" value="1"/>
</dbReference>
<reference evidence="5" key="1">
    <citation type="submission" date="2020-11" db="EMBL/GenBank/DDBJ databases">
        <authorList>
            <person name="Tran Van P."/>
        </authorList>
    </citation>
    <scope>NUCLEOTIDE SEQUENCE</scope>
</reference>
<feature type="region of interest" description="Disordered" evidence="4">
    <location>
        <begin position="142"/>
        <end position="195"/>
    </location>
</feature>
<dbReference type="AlphaFoldDB" id="A0A7R8ZSQ5"/>
<gene>
    <name evidence="5" type="ORF">CTOB1V02_LOCUS8407</name>
</gene>
<dbReference type="InterPro" id="IPR029044">
    <property type="entry name" value="Nucleotide-diphossugar_trans"/>
</dbReference>
<comment type="similarity">
    <text evidence="1">Belongs to the IspD/TarI cytidylyltransferase family. IspD subfamily.</text>
</comment>
<dbReference type="GO" id="GO:0005829">
    <property type="term" value="C:cytosol"/>
    <property type="evidence" value="ECO:0007669"/>
    <property type="project" value="TreeGrafter"/>
</dbReference>
<sequence>MDRCGGEGGRAEEEAVFVVSGGKTSTGEGSEWRPERKQGLTMGNFGSVYLLAFPDLYLTAHQVSAICLCTAVNPSLTLFPQMAAPYVTTDAVAVVIPAAGESVRFATPLLDVLGASVIAPWNHWTAQETRIPKQYFPVQLAQHRGGSRTSHSRSKCDQVGGAKVRPSRAARPTEERKPQQLKAWGGEKKGSDPPPLTIVHDGARPFVPRATTALLLMTAAEFGAAGVGVPLVSTVLRVDPVDRNIVNVLPRSSEFMASEMPQVFQTDLLLAAYREASSDLLDHGTECLDLVLRQAGPGRVKVIEARGEERDLLFKVTTPRDLLLFDALLAVKEQRRREVVGGRRCGWRCALWKIFGYCCISWFLFDWTWRKVK</sequence>
<dbReference type="SUPFAM" id="SSF53448">
    <property type="entry name" value="Nucleotide-diphospho-sugar transferases"/>
    <property type="match status" value="1"/>
</dbReference>
<protein>
    <submittedName>
        <fullName evidence="5">Uncharacterized protein</fullName>
    </submittedName>
</protein>
<evidence type="ECO:0000256" key="1">
    <source>
        <dbReference type="ARBA" id="ARBA00009789"/>
    </source>
</evidence>
<organism evidence="5">
    <name type="scientific">Cyprideis torosa</name>
    <dbReference type="NCBI Taxonomy" id="163714"/>
    <lineage>
        <taxon>Eukaryota</taxon>
        <taxon>Metazoa</taxon>
        <taxon>Ecdysozoa</taxon>
        <taxon>Arthropoda</taxon>
        <taxon>Crustacea</taxon>
        <taxon>Oligostraca</taxon>
        <taxon>Ostracoda</taxon>
        <taxon>Podocopa</taxon>
        <taxon>Podocopida</taxon>
        <taxon>Cytherocopina</taxon>
        <taxon>Cytheroidea</taxon>
        <taxon>Cytherideidae</taxon>
        <taxon>Cyprideis</taxon>
    </lineage>
</organism>
<dbReference type="GO" id="GO:0047349">
    <property type="term" value="F:D-ribitol-5-phosphate cytidylyltransferase activity"/>
    <property type="evidence" value="ECO:0007669"/>
    <property type="project" value="TreeGrafter"/>
</dbReference>
<evidence type="ECO:0000256" key="4">
    <source>
        <dbReference type="SAM" id="MobiDB-lite"/>
    </source>
</evidence>
<dbReference type="OrthoDB" id="414267at2759"/>
<evidence type="ECO:0000256" key="2">
    <source>
        <dbReference type="ARBA" id="ARBA00022679"/>
    </source>
</evidence>
<evidence type="ECO:0000313" key="5">
    <source>
        <dbReference type="EMBL" id="CAD7230549.1"/>
    </source>
</evidence>
<accession>A0A7R8ZSQ5</accession>